<feature type="domain" description="TFIIS central" evidence="11">
    <location>
        <begin position="918"/>
        <end position="1038"/>
    </location>
</feature>
<evidence type="ECO:0000256" key="4">
    <source>
        <dbReference type="ARBA" id="ARBA00022833"/>
    </source>
</evidence>
<dbReference type="InterPro" id="IPR036575">
    <property type="entry name" value="TFIIS_cen_dom_sf"/>
</dbReference>
<keyword evidence="7" id="KW-0539">Nucleus</keyword>
<keyword evidence="13" id="KW-1185">Reference proteome</keyword>
<feature type="region of interest" description="Disordered" evidence="9">
    <location>
        <begin position="668"/>
        <end position="700"/>
    </location>
</feature>
<dbReference type="InterPro" id="IPR006576">
    <property type="entry name" value="BRK_domain"/>
</dbReference>
<dbReference type="InterPro" id="IPR013083">
    <property type="entry name" value="Znf_RING/FYVE/PHD"/>
</dbReference>
<dbReference type="CDD" id="cd15552">
    <property type="entry name" value="PHD_PHF3_like"/>
    <property type="match status" value="1"/>
</dbReference>
<dbReference type="EMBL" id="OV121136">
    <property type="protein sequence ID" value="CAH0557349.1"/>
    <property type="molecule type" value="Genomic_DNA"/>
</dbReference>
<evidence type="ECO:0000256" key="8">
    <source>
        <dbReference type="PROSITE-ProRule" id="PRU00146"/>
    </source>
</evidence>
<dbReference type="SMART" id="SM00510">
    <property type="entry name" value="TFS2M"/>
    <property type="match status" value="1"/>
</dbReference>
<evidence type="ECO:0008006" key="14">
    <source>
        <dbReference type="Google" id="ProtNLM"/>
    </source>
</evidence>
<dbReference type="GO" id="GO:0006351">
    <property type="term" value="P:DNA-templated transcription"/>
    <property type="evidence" value="ECO:0007669"/>
    <property type="project" value="InterPro"/>
</dbReference>
<keyword evidence="4" id="KW-0862">Zinc</keyword>
<evidence type="ECO:0000259" key="11">
    <source>
        <dbReference type="PROSITE" id="PS51321"/>
    </source>
</evidence>
<dbReference type="Pfam" id="PF07500">
    <property type="entry name" value="TFIIS_M"/>
    <property type="match status" value="1"/>
</dbReference>
<feature type="region of interest" description="Disordered" evidence="9">
    <location>
        <begin position="885"/>
        <end position="915"/>
    </location>
</feature>
<dbReference type="SMART" id="SM00592">
    <property type="entry name" value="BRK"/>
    <property type="match status" value="1"/>
</dbReference>
<sequence>MANSVVKVTDAMLNDSLLLLVGEDGTVTPDRETVETYLSSKTGATNIQIMHINKNDGKGIDVSIDNLTYLPDADTEDILVKELNMDEVSRNLYNFKLDHDYTPLTSPRRSPIPEEDELAKTLSILDGGEEVEPKKVTVERTLIPVLTPIKNTAVVSQVVNKIEKKVESKDNKNENISTVEPEVKTPVSTKAQRRSKFISSSKPKPKPKNIEEELEENSEDEDFDIEFEDDENDSDFDMEEEIKPKLKRGKRTKSESSKMLPKSHKETPKQHKPELPKEKPQEKPLEVKPPDTPTDKKPPKKEKKTPKPIPDDFALFSTPDIIRRVGGKEPTTPEASPTKPAKITQESRSKSTSDGSHSPTKHGRVSFDGKLSTSKDIKLKDRRPSSEVKKRTSIDEKPKKIEVKPTELMEVVNSNDHSLQQVPLVIPPEEHQSHIPMEDFGTVVPPVEGDNINLDGTGLELDQSLLDNLNNDLIPEDILYQVAQSLVRNTELQSVIDKGINEGVLNASVQDTMNLDDSVMHNTDESFQESSDISPYKGTQIVRPDGRIVTIPPIERPATRSRNKRSDEERPSLFKPVHKPLDDEHVSGNELDSSGDEEEESEDDPNKLWCICNQPHNNRFMICCDTCEEWYHGKCVNITKAMGQQMESEGKEWICLFCKDPSLRRPQAAARRVRKASRNSRASTDSVDSSKKPDVPGSTGSMPCVVCQKPARKNSIFCSEACILEQAKNVERAVVFDRATGNMLTGNKAPSAANLEQWLKEHPTFEAVKSGGKVVTAKSGNMTQSKLKLVKNTDTEGVSLAIQNKAGVVGVLKHAPKQIVNVKTPTKVSHFKIVSKQVSSTSPAIKTTKLISPISKPTNANVQSVTTTPTTPKVKVIQTTIKTNAKTPQAAKQPVPVKTPKARQQEVQAPQAKKQENIRENVQKTLFEQLTNRLKDVEDIKLSEDEVKSISTEIESQLYRCFGDTGQKYRNKYRSLIFNIKDVKNQTLWRRICEKSINPYELVRLSPDDLASQELAMWREREAKHQLDMIKKSELELLNCNRQYVLKTHKGEQVLEDDRRTDKVDNIEAIKSLTEGSTLSAGEAKQEKDKDTDKKSAKHSHKDKEREREKKLRDHHKKRSSSRDRSRKRSKSRDRKDKKKSRSRDRDRDKHRKSHKSSKHKIEGGPIETSKLDPKSKEILDKLVVNKIVPPLEDRLWRHVPQEDIVPAAESDSDHEPTSTVTIPTPPRSSEQDDEKSSTEKPEKEKPAVEERSMSPPPKKPPAEIWRGYH</sequence>
<dbReference type="InterPro" id="IPR001965">
    <property type="entry name" value="Znf_PHD"/>
</dbReference>
<feature type="compositionally biased region" description="Basic and acidic residues" evidence="9">
    <location>
        <begin position="1192"/>
        <end position="1202"/>
    </location>
</feature>
<keyword evidence="3 8" id="KW-0863">Zinc-finger</keyword>
<reference evidence="12" key="1">
    <citation type="submission" date="2021-12" db="EMBL/GenBank/DDBJ databases">
        <authorList>
            <person name="King R."/>
        </authorList>
    </citation>
    <scope>NUCLEOTIDE SEQUENCE</scope>
</reference>
<feature type="compositionally biased region" description="Basic and acidic residues" evidence="9">
    <location>
        <begin position="1084"/>
        <end position="1095"/>
    </location>
</feature>
<evidence type="ECO:0000256" key="2">
    <source>
        <dbReference type="ARBA" id="ARBA00022723"/>
    </source>
</evidence>
<feature type="region of interest" description="Disordered" evidence="9">
    <location>
        <begin position="1075"/>
        <end position="1176"/>
    </location>
</feature>
<feature type="compositionally biased region" description="Basic residues" evidence="9">
    <location>
        <begin position="1113"/>
        <end position="1159"/>
    </location>
</feature>
<protein>
    <recommendedName>
        <fullName evidence="14">Death-inducer obliterator 1</fullName>
    </recommendedName>
</protein>
<evidence type="ECO:0000256" key="5">
    <source>
        <dbReference type="ARBA" id="ARBA00023015"/>
    </source>
</evidence>
<gene>
    <name evidence="12" type="ORF">MELIAE_LOCUS8092</name>
</gene>
<dbReference type="PROSITE" id="PS51321">
    <property type="entry name" value="TFIIS_CENTRAL"/>
    <property type="match status" value="1"/>
</dbReference>
<feature type="region of interest" description="Disordered" evidence="9">
    <location>
        <begin position="1188"/>
        <end position="1270"/>
    </location>
</feature>
<dbReference type="Gene3D" id="1.10.472.30">
    <property type="entry name" value="Transcription elongation factor S-II, central domain"/>
    <property type="match status" value="1"/>
</dbReference>
<evidence type="ECO:0000256" key="3">
    <source>
        <dbReference type="ARBA" id="ARBA00022771"/>
    </source>
</evidence>
<dbReference type="InterPro" id="IPR011011">
    <property type="entry name" value="Znf_FYVE_PHD"/>
</dbReference>
<proteinExistence type="predicted"/>
<dbReference type="InterPro" id="IPR037259">
    <property type="entry name" value="BRK_sf"/>
</dbReference>
<accession>A0A9P0B862</accession>
<evidence type="ECO:0000256" key="7">
    <source>
        <dbReference type="ARBA" id="ARBA00023242"/>
    </source>
</evidence>
<evidence type="ECO:0000256" key="9">
    <source>
        <dbReference type="SAM" id="MobiDB-lite"/>
    </source>
</evidence>
<feature type="compositionally biased region" description="Basic and acidic residues" evidence="9">
    <location>
        <begin position="1102"/>
        <end position="1112"/>
    </location>
</feature>
<feature type="domain" description="PHD-type" evidence="10">
    <location>
        <begin position="607"/>
        <end position="661"/>
    </location>
</feature>
<dbReference type="InterPro" id="IPR019787">
    <property type="entry name" value="Znf_PHD-finger"/>
</dbReference>
<dbReference type="PROSITE" id="PS50016">
    <property type="entry name" value="ZF_PHD_2"/>
    <property type="match status" value="1"/>
</dbReference>
<dbReference type="Proteomes" id="UP001154078">
    <property type="component" value="Chromosome 5"/>
</dbReference>
<dbReference type="Gene3D" id="3.40.5.120">
    <property type="match status" value="1"/>
</dbReference>
<evidence type="ECO:0000313" key="12">
    <source>
        <dbReference type="EMBL" id="CAH0557349.1"/>
    </source>
</evidence>
<feature type="region of interest" description="Disordered" evidence="9">
    <location>
        <begin position="167"/>
        <end position="396"/>
    </location>
</feature>
<dbReference type="InterPro" id="IPR003618">
    <property type="entry name" value="TFIIS_cen_dom"/>
</dbReference>
<dbReference type="PROSITE" id="PS01359">
    <property type="entry name" value="ZF_PHD_1"/>
    <property type="match status" value="1"/>
</dbReference>
<dbReference type="AlphaFoldDB" id="A0A9P0B862"/>
<dbReference type="Gene3D" id="3.30.40.10">
    <property type="entry name" value="Zinc/RING finger domain, C3HC4 (zinc finger)"/>
    <property type="match status" value="1"/>
</dbReference>
<name>A0A9P0B862_BRAAE</name>
<evidence type="ECO:0000256" key="6">
    <source>
        <dbReference type="ARBA" id="ARBA00023163"/>
    </source>
</evidence>
<dbReference type="GO" id="GO:0008270">
    <property type="term" value="F:zinc ion binding"/>
    <property type="evidence" value="ECO:0007669"/>
    <property type="project" value="UniProtKB-KW"/>
</dbReference>
<dbReference type="InterPro" id="IPR019786">
    <property type="entry name" value="Zinc_finger_PHD-type_CS"/>
</dbReference>
<dbReference type="SUPFAM" id="SSF160481">
    <property type="entry name" value="BRK domain-like"/>
    <property type="match status" value="1"/>
</dbReference>
<keyword evidence="5" id="KW-0805">Transcription regulation</keyword>
<feature type="compositionally biased region" description="Basic and acidic residues" evidence="9">
    <location>
        <begin position="1235"/>
        <end position="1253"/>
    </location>
</feature>
<dbReference type="OrthoDB" id="1884872at2759"/>
<dbReference type="SMART" id="SM00249">
    <property type="entry name" value="PHD"/>
    <property type="match status" value="1"/>
</dbReference>
<organism evidence="12 13">
    <name type="scientific">Brassicogethes aeneus</name>
    <name type="common">Rape pollen beetle</name>
    <name type="synonym">Meligethes aeneus</name>
    <dbReference type="NCBI Taxonomy" id="1431903"/>
    <lineage>
        <taxon>Eukaryota</taxon>
        <taxon>Metazoa</taxon>
        <taxon>Ecdysozoa</taxon>
        <taxon>Arthropoda</taxon>
        <taxon>Hexapoda</taxon>
        <taxon>Insecta</taxon>
        <taxon>Pterygota</taxon>
        <taxon>Neoptera</taxon>
        <taxon>Endopterygota</taxon>
        <taxon>Coleoptera</taxon>
        <taxon>Polyphaga</taxon>
        <taxon>Cucujiformia</taxon>
        <taxon>Nitidulidae</taxon>
        <taxon>Meligethinae</taxon>
        <taxon>Brassicogethes</taxon>
    </lineage>
</organism>
<evidence type="ECO:0000259" key="10">
    <source>
        <dbReference type="PROSITE" id="PS50016"/>
    </source>
</evidence>
<comment type="subcellular location">
    <subcellularLocation>
        <location evidence="1">Nucleus</location>
    </subcellularLocation>
</comment>
<feature type="region of interest" description="Disordered" evidence="9">
    <location>
        <begin position="544"/>
        <end position="605"/>
    </location>
</feature>
<evidence type="ECO:0000313" key="13">
    <source>
        <dbReference type="Proteomes" id="UP001154078"/>
    </source>
</evidence>
<dbReference type="Pfam" id="PF00628">
    <property type="entry name" value="PHD"/>
    <property type="match status" value="1"/>
</dbReference>
<feature type="compositionally biased region" description="Acidic residues" evidence="9">
    <location>
        <begin position="593"/>
        <end position="603"/>
    </location>
</feature>
<keyword evidence="6" id="KW-0804">Transcription</keyword>
<feature type="compositionally biased region" description="Basic and acidic residues" evidence="9">
    <location>
        <begin position="373"/>
        <end position="396"/>
    </location>
</feature>
<dbReference type="Pfam" id="PF07533">
    <property type="entry name" value="BRK"/>
    <property type="match status" value="1"/>
</dbReference>
<dbReference type="SUPFAM" id="SSF57903">
    <property type="entry name" value="FYVE/PHD zinc finger"/>
    <property type="match status" value="1"/>
</dbReference>
<keyword evidence="2" id="KW-0479">Metal-binding</keyword>
<dbReference type="PANTHER" id="PTHR11477">
    <property type="entry name" value="TRANSCRIPTION FACTOR S-II ZINC FINGER DOMAIN-CONTAINING PROTEIN"/>
    <property type="match status" value="1"/>
</dbReference>
<dbReference type="GO" id="GO:0005634">
    <property type="term" value="C:nucleus"/>
    <property type="evidence" value="ECO:0007669"/>
    <property type="project" value="UniProtKB-SubCell"/>
</dbReference>
<evidence type="ECO:0000256" key="1">
    <source>
        <dbReference type="ARBA" id="ARBA00004123"/>
    </source>
</evidence>
<dbReference type="SUPFAM" id="SSF46942">
    <property type="entry name" value="Elongation factor TFIIS domain 2"/>
    <property type="match status" value="1"/>
</dbReference>
<dbReference type="PANTHER" id="PTHR11477:SF51">
    <property type="entry name" value="PROTEIN PARTNER OF SNF, ISOFORM B"/>
    <property type="match status" value="1"/>
</dbReference>
<feature type="compositionally biased region" description="Basic and acidic residues" evidence="9">
    <location>
        <begin position="263"/>
        <end position="297"/>
    </location>
</feature>
<feature type="compositionally biased region" description="Acidic residues" evidence="9">
    <location>
        <begin position="212"/>
        <end position="240"/>
    </location>
</feature>